<keyword evidence="2 5" id="KW-0378">Hydrolase</keyword>
<comment type="similarity">
    <text evidence="1 4">Belongs to the glycosyl hydrolase 17 family.</text>
</comment>
<dbReference type="InterPro" id="IPR000490">
    <property type="entry name" value="Glyco_hydro_17"/>
</dbReference>
<evidence type="ECO:0000313" key="6">
    <source>
        <dbReference type="Proteomes" id="UP000189703"/>
    </source>
</evidence>
<dbReference type="OMA" id="HRNIPIC"/>
<protein>
    <submittedName>
        <fullName evidence="7">Glucan endo-1,3-beta-glucosidase-like</fullName>
    </submittedName>
</protein>
<evidence type="ECO:0000256" key="5">
    <source>
        <dbReference type="RuleBase" id="RU004336"/>
    </source>
</evidence>
<dbReference type="GeneID" id="104608899"/>
<gene>
    <name evidence="7" type="primary">LOC104608899</name>
</gene>
<organism evidence="6 7">
    <name type="scientific">Nelumbo nucifera</name>
    <name type="common">Sacred lotus</name>
    <dbReference type="NCBI Taxonomy" id="4432"/>
    <lineage>
        <taxon>Eukaryota</taxon>
        <taxon>Viridiplantae</taxon>
        <taxon>Streptophyta</taxon>
        <taxon>Embryophyta</taxon>
        <taxon>Tracheophyta</taxon>
        <taxon>Spermatophyta</taxon>
        <taxon>Magnoliopsida</taxon>
        <taxon>Proteales</taxon>
        <taxon>Nelumbonaceae</taxon>
        <taxon>Nelumbo</taxon>
    </lineage>
</organism>
<keyword evidence="3 5" id="KW-0326">Glycosidase</keyword>
<evidence type="ECO:0000256" key="1">
    <source>
        <dbReference type="ARBA" id="ARBA00008773"/>
    </source>
</evidence>
<dbReference type="InterPro" id="IPR017853">
    <property type="entry name" value="GH"/>
</dbReference>
<dbReference type="InterPro" id="IPR044965">
    <property type="entry name" value="Glyco_hydro_17_plant"/>
</dbReference>
<dbReference type="FunFam" id="3.20.20.80:FF:000010">
    <property type="entry name" value="glucan endo-1,3-beta-glucosidase, basic"/>
    <property type="match status" value="1"/>
</dbReference>
<sequence length="291" mass="33138">MATSGTQAIGVCYGMSGNNLPHPDEVIDLYKRNNIQKMRLYAPNESVLEALKDSSIELMLGVPNHELQVVAKDQNNASKWVKRYIVRYKDSIKFKFVVVGNQVSRTHPNDFKYILPAMRNMYIAVQTAGFHDQIKVSTAVYSGDLTDTYPPSSSIFKPQVLSAGMREIIFFLVQTRAPLLANVYPFFAYLHNQRDIKPEYAFTCQSVNQVDYQNLFDAMVDSFYYALEKVGGRSLDVVVSETGWPNSGDSISTSENARKYYKKPHRTCEVWKRHSKKASKAHRNIPICNVR</sequence>
<dbReference type="SUPFAM" id="SSF51445">
    <property type="entry name" value="(Trans)glycosidases"/>
    <property type="match status" value="1"/>
</dbReference>
<evidence type="ECO:0000256" key="4">
    <source>
        <dbReference type="RuleBase" id="RU004335"/>
    </source>
</evidence>
<accession>A0A1U8B2A6</accession>
<dbReference type="InParanoid" id="A0A1U8B2A6"/>
<proteinExistence type="inferred from homology"/>
<dbReference type="Proteomes" id="UP000189703">
    <property type="component" value="Unplaced"/>
</dbReference>
<dbReference type="Gene3D" id="3.20.20.80">
    <property type="entry name" value="Glycosidases"/>
    <property type="match status" value="1"/>
</dbReference>
<reference evidence="7" key="1">
    <citation type="submission" date="2025-08" db="UniProtKB">
        <authorList>
            <consortium name="RefSeq"/>
        </authorList>
    </citation>
    <scope>IDENTIFICATION</scope>
</reference>
<dbReference type="KEGG" id="nnu:104608899"/>
<dbReference type="RefSeq" id="XP_010273328.1">
    <property type="nucleotide sequence ID" value="XM_010275026.2"/>
</dbReference>
<evidence type="ECO:0000313" key="7">
    <source>
        <dbReference type="RefSeq" id="XP_010273328.1"/>
    </source>
</evidence>
<dbReference type="GO" id="GO:0004553">
    <property type="term" value="F:hydrolase activity, hydrolyzing O-glycosyl compounds"/>
    <property type="evidence" value="ECO:0007669"/>
    <property type="project" value="InterPro"/>
</dbReference>
<keyword evidence="6" id="KW-1185">Reference proteome</keyword>
<dbReference type="GO" id="GO:0005975">
    <property type="term" value="P:carbohydrate metabolic process"/>
    <property type="evidence" value="ECO:0007669"/>
    <property type="project" value="InterPro"/>
</dbReference>
<dbReference type="PANTHER" id="PTHR32227">
    <property type="entry name" value="GLUCAN ENDO-1,3-BETA-GLUCOSIDASE BG1-RELATED-RELATED"/>
    <property type="match status" value="1"/>
</dbReference>
<evidence type="ECO:0000256" key="3">
    <source>
        <dbReference type="ARBA" id="ARBA00023295"/>
    </source>
</evidence>
<dbReference type="AlphaFoldDB" id="A0A1U8B2A6"/>
<dbReference type="STRING" id="4432.A0A1U8B2A6"/>
<dbReference type="OrthoDB" id="941679at2759"/>
<dbReference type="Pfam" id="PF00332">
    <property type="entry name" value="Glyco_hydro_17"/>
    <property type="match status" value="1"/>
</dbReference>
<name>A0A1U8B2A6_NELNU</name>
<dbReference type="PROSITE" id="PS00587">
    <property type="entry name" value="GLYCOSYL_HYDROL_F17"/>
    <property type="match status" value="1"/>
</dbReference>
<evidence type="ECO:0000256" key="2">
    <source>
        <dbReference type="ARBA" id="ARBA00022801"/>
    </source>
</evidence>